<dbReference type="PANTHER" id="PTHR43498">
    <property type="entry name" value="FERREDOXIN:COB-COM HETERODISULFIDE REDUCTASE SUBUNIT A"/>
    <property type="match status" value="1"/>
</dbReference>
<evidence type="ECO:0000256" key="3">
    <source>
        <dbReference type="ARBA" id="ARBA00023002"/>
    </source>
</evidence>
<proteinExistence type="predicted"/>
<gene>
    <name evidence="6" type="ORF">THF1D04_60153</name>
</gene>
<dbReference type="GO" id="GO:0016491">
    <property type="term" value="F:oxidoreductase activity"/>
    <property type="evidence" value="ECO:0007669"/>
    <property type="project" value="UniProtKB-KW"/>
</dbReference>
<dbReference type="PANTHER" id="PTHR43498:SF1">
    <property type="entry name" value="COB--COM HETERODISULFIDE REDUCTASE IRON-SULFUR SUBUNIT A"/>
    <property type="match status" value="1"/>
</dbReference>
<name>A0AAU9QB32_9VIBR</name>
<dbReference type="GO" id="GO:0046872">
    <property type="term" value="F:metal ion binding"/>
    <property type="evidence" value="ECO:0007669"/>
    <property type="project" value="UniProtKB-KW"/>
</dbReference>
<dbReference type="Pfam" id="PF12831">
    <property type="entry name" value="FAD_oxidored"/>
    <property type="match status" value="1"/>
</dbReference>
<dbReference type="Gene3D" id="3.50.50.60">
    <property type="entry name" value="FAD/NAD(P)-binding domain"/>
    <property type="match status" value="1"/>
</dbReference>
<evidence type="ECO:0000313" key="6">
    <source>
        <dbReference type="EMBL" id="CAH1540073.1"/>
    </source>
</evidence>
<dbReference type="InterPro" id="IPR039650">
    <property type="entry name" value="HdrA-like"/>
</dbReference>
<organism evidence="6 7">
    <name type="scientific">Vibrio owensii</name>
    <dbReference type="NCBI Taxonomy" id="696485"/>
    <lineage>
        <taxon>Bacteria</taxon>
        <taxon>Pseudomonadati</taxon>
        <taxon>Pseudomonadota</taxon>
        <taxon>Gammaproteobacteria</taxon>
        <taxon>Vibrionales</taxon>
        <taxon>Vibrionaceae</taxon>
        <taxon>Vibrio</taxon>
    </lineage>
</organism>
<protein>
    <recommendedName>
        <fullName evidence="8">FAD-dependent oxidoreductase</fullName>
    </recommendedName>
</protein>
<keyword evidence="1" id="KW-0004">4Fe-4S</keyword>
<dbReference type="RefSeq" id="WP_409932000.1">
    <property type="nucleotide sequence ID" value="NZ_CAKMTQ010000056.1"/>
</dbReference>
<accession>A0AAU9QB32</accession>
<evidence type="ECO:0000256" key="2">
    <source>
        <dbReference type="ARBA" id="ARBA00022723"/>
    </source>
</evidence>
<dbReference type="SUPFAM" id="SSF51905">
    <property type="entry name" value="FAD/NAD(P)-binding domain"/>
    <property type="match status" value="1"/>
</dbReference>
<sequence>MKTIKQSVDVVVAGGGTAGHIAAIQAARAGVSVSLIEASSMLGGTMTDGGVFMPNHWHSPTETVVQGIGWELFSRSKEIEGLRIKPPSERYGVDTPAYYSNINVPIYATVAEQAAIEAGVDIHYHEFIGEMAHDGNFWIVTSYARGIKRITRCREIIDCSGDADVSRALGLQVEKSPKRQPGTLEYRIEGIDMQQVWQGEVQKIYEKAMADGELQKGDWAYFGIYPFQWFLQMGGHNSTHIYSCDTSDADGQTKANIEGRERMLRMYQFVRNKIPGAERAVLKTMYNRALSREGYRVIGEHIVTEPEFMGAEKYEDAICNAFNYIDMHNEDNGCDEIFHDSASLIPAVPFRALIPKNTNRITVAGRILSADRVSLAGIRAQCTCMAMGQAVGAAAALAVKRGVYSRDVSAPDIVALTMEHGAVKPFNTKTVDVNKLATPEKPEMA</sequence>
<keyword evidence="4" id="KW-0408">Iron</keyword>
<reference evidence="6" key="1">
    <citation type="submission" date="2022-01" db="EMBL/GenBank/DDBJ databases">
        <authorList>
            <person name="Lagorce A."/>
        </authorList>
    </citation>
    <scope>NUCLEOTIDE SEQUENCE</scope>
    <source>
        <strain evidence="6">Th15_F1_D04</strain>
    </source>
</reference>
<dbReference type="GO" id="GO:0051539">
    <property type="term" value="F:4 iron, 4 sulfur cluster binding"/>
    <property type="evidence" value="ECO:0007669"/>
    <property type="project" value="UniProtKB-KW"/>
</dbReference>
<evidence type="ECO:0000256" key="4">
    <source>
        <dbReference type="ARBA" id="ARBA00023004"/>
    </source>
</evidence>
<dbReference type="InterPro" id="IPR036188">
    <property type="entry name" value="FAD/NAD-bd_sf"/>
</dbReference>
<keyword evidence="3" id="KW-0560">Oxidoreductase</keyword>
<dbReference type="Proteomes" id="UP001295420">
    <property type="component" value="Unassembled WGS sequence"/>
</dbReference>
<comment type="caution">
    <text evidence="6">The sequence shown here is derived from an EMBL/GenBank/DDBJ whole genome shotgun (WGS) entry which is preliminary data.</text>
</comment>
<evidence type="ECO:0000313" key="7">
    <source>
        <dbReference type="Proteomes" id="UP001295420"/>
    </source>
</evidence>
<evidence type="ECO:0000256" key="1">
    <source>
        <dbReference type="ARBA" id="ARBA00022485"/>
    </source>
</evidence>
<evidence type="ECO:0008006" key="8">
    <source>
        <dbReference type="Google" id="ProtNLM"/>
    </source>
</evidence>
<keyword evidence="5" id="KW-0411">Iron-sulfur</keyword>
<keyword evidence="2" id="KW-0479">Metal-binding</keyword>
<dbReference type="EMBL" id="CAKMTQ010000056">
    <property type="protein sequence ID" value="CAH1540073.1"/>
    <property type="molecule type" value="Genomic_DNA"/>
</dbReference>
<evidence type="ECO:0000256" key="5">
    <source>
        <dbReference type="ARBA" id="ARBA00023014"/>
    </source>
</evidence>
<dbReference type="AlphaFoldDB" id="A0AAU9QB32"/>